<keyword evidence="2" id="KW-1133">Transmembrane helix</keyword>
<accession>A0ABU7RM93</accession>
<proteinExistence type="predicted"/>
<feature type="compositionally biased region" description="Basic and acidic residues" evidence="1">
    <location>
        <begin position="306"/>
        <end position="316"/>
    </location>
</feature>
<comment type="caution">
    <text evidence="3">The sequence shown here is derived from an EMBL/GenBank/DDBJ whole genome shotgun (WGS) entry which is preliminary data.</text>
</comment>
<feature type="compositionally biased region" description="Low complexity" evidence="1">
    <location>
        <begin position="235"/>
        <end position="249"/>
    </location>
</feature>
<feature type="compositionally biased region" description="Low complexity" evidence="1">
    <location>
        <begin position="198"/>
        <end position="209"/>
    </location>
</feature>
<feature type="region of interest" description="Disordered" evidence="1">
    <location>
        <begin position="127"/>
        <end position="316"/>
    </location>
</feature>
<feature type="transmembrane region" description="Helical" evidence="2">
    <location>
        <begin position="66"/>
        <end position="85"/>
    </location>
</feature>
<organism evidence="3 4">
    <name type="scientific">Plantactinospora sonchi</name>
    <dbReference type="NCBI Taxonomy" id="1544735"/>
    <lineage>
        <taxon>Bacteria</taxon>
        <taxon>Bacillati</taxon>
        <taxon>Actinomycetota</taxon>
        <taxon>Actinomycetes</taxon>
        <taxon>Micromonosporales</taxon>
        <taxon>Micromonosporaceae</taxon>
        <taxon>Plantactinospora</taxon>
    </lineage>
</organism>
<feature type="compositionally biased region" description="Low complexity" evidence="1">
    <location>
        <begin position="137"/>
        <end position="148"/>
    </location>
</feature>
<dbReference type="RefSeq" id="WP_331212729.1">
    <property type="nucleotide sequence ID" value="NZ_JAZGQK010000003.1"/>
</dbReference>
<evidence type="ECO:0000256" key="1">
    <source>
        <dbReference type="SAM" id="MobiDB-lite"/>
    </source>
</evidence>
<evidence type="ECO:0000313" key="3">
    <source>
        <dbReference type="EMBL" id="MEE6257607.1"/>
    </source>
</evidence>
<feature type="transmembrane region" description="Helical" evidence="2">
    <location>
        <begin position="105"/>
        <end position="123"/>
    </location>
</feature>
<feature type="compositionally biased region" description="Pro residues" evidence="1">
    <location>
        <begin position="173"/>
        <end position="186"/>
    </location>
</feature>
<feature type="compositionally biased region" description="Pro residues" evidence="1">
    <location>
        <begin position="219"/>
        <end position="231"/>
    </location>
</feature>
<keyword evidence="2" id="KW-0812">Transmembrane</keyword>
<sequence length="316" mass="31884">MRHLGSLLLGLISVPLIWVLSALGSWKLNNGLLEDSSGDRFLGFLALLGVGIILAAMLVPRISPVGPIIAGGFYLLVSFWALVHIESLAKVIPDDSVGPPGLMNVPVGTISMLVAIPLLATAASPDRWRGRARSTSAPAYPGAPGHPGQLAFPPGTQPPPGGQFPPGTQQPGQYPPGAPAGYPPNFGPSASPSHSQVAPPNFGPAAPAGYGPGTSPQNAPTPGPHYGPPGGTPGQGWATPGQPVSGAPGSAPPVPTPMPPSFAPPGPRPPTSAPPASPSGFAPPRTNADETTQFAGRPDDDGTEGPTRKLGDTRPF</sequence>
<protein>
    <submittedName>
        <fullName evidence="3">Uncharacterized protein</fullName>
    </submittedName>
</protein>
<gene>
    <name evidence="3" type="ORF">V1633_03765</name>
</gene>
<evidence type="ECO:0000313" key="4">
    <source>
        <dbReference type="Proteomes" id="UP001332243"/>
    </source>
</evidence>
<dbReference type="EMBL" id="JAZGQK010000003">
    <property type="protein sequence ID" value="MEE6257607.1"/>
    <property type="molecule type" value="Genomic_DNA"/>
</dbReference>
<dbReference type="Proteomes" id="UP001332243">
    <property type="component" value="Unassembled WGS sequence"/>
</dbReference>
<feature type="transmembrane region" description="Helical" evidence="2">
    <location>
        <begin position="41"/>
        <end position="59"/>
    </location>
</feature>
<feature type="compositionally biased region" description="Pro residues" evidence="1">
    <location>
        <begin position="250"/>
        <end position="277"/>
    </location>
</feature>
<keyword evidence="4" id="KW-1185">Reference proteome</keyword>
<reference evidence="3 4" key="1">
    <citation type="submission" date="2024-01" db="EMBL/GenBank/DDBJ databases">
        <title>Genome insights into Plantactinospora sonchi sp. nov.</title>
        <authorList>
            <person name="Wang L."/>
        </authorList>
    </citation>
    <scope>NUCLEOTIDE SEQUENCE [LARGE SCALE GENOMIC DNA]</scope>
    <source>
        <strain evidence="3 4">NEAU-QY2</strain>
    </source>
</reference>
<keyword evidence="2" id="KW-0472">Membrane</keyword>
<name>A0ABU7RM93_9ACTN</name>
<evidence type="ECO:0000256" key="2">
    <source>
        <dbReference type="SAM" id="Phobius"/>
    </source>
</evidence>